<evidence type="ECO:0000256" key="1">
    <source>
        <dbReference type="ARBA" id="ARBA00022630"/>
    </source>
</evidence>
<accession>A0A4R2IUD3</accession>
<protein>
    <submittedName>
        <fullName evidence="6">Luciferase-type oxidoreductase</fullName>
    </submittedName>
</protein>
<dbReference type="PANTHER" id="PTHR42847:SF4">
    <property type="entry name" value="ALKANESULFONATE MONOOXYGENASE-RELATED"/>
    <property type="match status" value="1"/>
</dbReference>
<gene>
    <name evidence="6" type="ORF">EV646_105438</name>
</gene>
<dbReference type="Gene3D" id="3.20.20.30">
    <property type="entry name" value="Luciferase-like domain"/>
    <property type="match status" value="1"/>
</dbReference>
<keyword evidence="3" id="KW-0560">Oxidoreductase</keyword>
<dbReference type="SUPFAM" id="SSF51679">
    <property type="entry name" value="Bacterial luciferase-like"/>
    <property type="match status" value="1"/>
</dbReference>
<reference evidence="6 7" key="1">
    <citation type="journal article" date="2015" name="Stand. Genomic Sci.">
        <title>Genomic Encyclopedia of Bacterial and Archaeal Type Strains, Phase III: the genomes of soil and plant-associated and newly described type strains.</title>
        <authorList>
            <person name="Whitman W.B."/>
            <person name="Woyke T."/>
            <person name="Klenk H.P."/>
            <person name="Zhou Y."/>
            <person name="Lilburn T.G."/>
            <person name="Beck B.J."/>
            <person name="De Vos P."/>
            <person name="Vandamme P."/>
            <person name="Eisen J.A."/>
            <person name="Garrity G."/>
            <person name="Hugenholtz P."/>
            <person name="Kyrpides N.C."/>
        </authorList>
    </citation>
    <scope>NUCLEOTIDE SEQUENCE [LARGE SCALE GENOMIC DNA]</scope>
    <source>
        <strain evidence="6 7">VKM Ac-2541</strain>
    </source>
</reference>
<dbReference type="InterPro" id="IPR036661">
    <property type="entry name" value="Luciferase-like_sf"/>
</dbReference>
<dbReference type="OrthoDB" id="143323at2"/>
<evidence type="ECO:0000259" key="5">
    <source>
        <dbReference type="Pfam" id="PF00296"/>
    </source>
</evidence>
<evidence type="ECO:0000256" key="3">
    <source>
        <dbReference type="ARBA" id="ARBA00023002"/>
    </source>
</evidence>
<comment type="caution">
    <text evidence="6">The sequence shown here is derived from an EMBL/GenBank/DDBJ whole genome shotgun (WGS) entry which is preliminary data.</text>
</comment>
<evidence type="ECO:0000256" key="2">
    <source>
        <dbReference type="ARBA" id="ARBA00022643"/>
    </source>
</evidence>
<dbReference type="NCBIfam" id="TIGR03619">
    <property type="entry name" value="F420_Rv2161c"/>
    <property type="match status" value="1"/>
</dbReference>
<dbReference type="GO" id="GO:0046306">
    <property type="term" value="P:alkanesulfonate catabolic process"/>
    <property type="evidence" value="ECO:0007669"/>
    <property type="project" value="TreeGrafter"/>
</dbReference>
<organism evidence="6 7">
    <name type="scientific">Kribbella antiqua</name>
    <dbReference type="NCBI Taxonomy" id="2512217"/>
    <lineage>
        <taxon>Bacteria</taxon>
        <taxon>Bacillati</taxon>
        <taxon>Actinomycetota</taxon>
        <taxon>Actinomycetes</taxon>
        <taxon>Propionibacteriales</taxon>
        <taxon>Kribbellaceae</taxon>
        <taxon>Kribbella</taxon>
    </lineage>
</organism>
<keyword evidence="1" id="KW-0285">Flavoprotein</keyword>
<dbReference type="GO" id="GO:0008726">
    <property type="term" value="F:alkanesulfonate monooxygenase activity"/>
    <property type="evidence" value="ECO:0007669"/>
    <property type="project" value="TreeGrafter"/>
</dbReference>
<proteinExistence type="predicted"/>
<dbReference type="PANTHER" id="PTHR42847">
    <property type="entry name" value="ALKANESULFONATE MONOOXYGENASE"/>
    <property type="match status" value="1"/>
</dbReference>
<evidence type="ECO:0000313" key="7">
    <source>
        <dbReference type="Proteomes" id="UP000295573"/>
    </source>
</evidence>
<dbReference type="Pfam" id="PF00296">
    <property type="entry name" value="Bac_luciferase"/>
    <property type="match status" value="1"/>
</dbReference>
<dbReference type="InterPro" id="IPR050172">
    <property type="entry name" value="SsuD_RutA_monooxygenase"/>
</dbReference>
<keyword evidence="7" id="KW-1185">Reference proteome</keyword>
<dbReference type="AlphaFoldDB" id="A0A4R2IUD3"/>
<evidence type="ECO:0000256" key="4">
    <source>
        <dbReference type="ARBA" id="ARBA00023033"/>
    </source>
</evidence>
<keyword evidence="2" id="KW-0288">FMN</keyword>
<dbReference type="InterPro" id="IPR019921">
    <property type="entry name" value="Lucif-like_OxRdtase_Rv2161c"/>
</dbReference>
<dbReference type="RefSeq" id="WP_132149710.1">
    <property type="nucleotide sequence ID" value="NZ_SLWR01000005.1"/>
</dbReference>
<keyword evidence="4" id="KW-0503">Monooxygenase</keyword>
<dbReference type="InterPro" id="IPR011251">
    <property type="entry name" value="Luciferase-like_dom"/>
</dbReference>
<dbReference type="EMBL" id="SLWR01000005">
    <property type="protein sequence ID" value="TCO47879.1"/>
    <property type="molecule type" value="Genomic_DNA"/>
</dbReference>
<dbReference type="Proteomes" id="UP000295573">
    <property type="component" value="Unassembled WGS sequence"/>
</dbReference>
<evidence type="ECO:0000313" key="6">
    <source>
        <dbReference type="EMBL" id="TCO47879.1"/>
    </source>
</evidence>
<sequence length="297" mass="32530">MKIGVMLPVGGEDGPNSSMPRWQDVRAAAETADQAGLDSVWLADHFFYKAPDDRIYGMHEAWTLLSAVAAVTTHVELGNLVLCASFRDPGLTAKMAATLDEVSNGRLILGVGAGWHDPEYNAFGLPTDHRVGRFEEWLEIVARLTQGETVTFNGTYHQVDGAVLEPKPTRRIPLLIAGHRPRMMRLTAQYADAWNTAWYGAPTTQLEERLETLAEALKSAGKPREAMAATVGIVVRDPEQQSVPDPDGRAFEGSVSQLADLLTSYQKLGVDHLIVSAEPMTPRSIERLAEARQLMSN</sequence>
<feature type="domain" description="Luciferase-like" evidence="5">
    <location>
        <begin position="1"/>
        <end position="235"/>
    </location>
</feature>
<name>A0A4R2IUD3_9ACTN</name>